<proteinExistence type="predicted"/>
<sequence length="200" mass="23626">MQRNNDPQQVIMSIEMYNSLLAMANDSPHYTTKLIQRHVRKMNPFLQPAHLKNVRTKEAIRSQRIREARAFFEANHRKILYAKVDMGNCKKGDDPVYFPCISERIAKNRQLIQVRHANEVGYGRCIRLVEAKYLTTIIPDGYIQGTGPYKKYLVKENGPYDIREQEEKRKQAFSSEIAKKFEFKHDSYDMDNLKKNYYTQ</sequence>
<dbReference type="Proteomes" id="UP000224336">
    <property type="component" value="Segment"/>
</dbReference>
<reference evidence="1 2" key="1">
    <citation type="journal article" date="2016" name="Sci. Rep.">
        <title>A proposed integrated approach for the preclinical evaluation of phage therapy in Pseudomonas infections.</title>
        <authorList>
            <person name="Danis-Wlodarczyk K."/>
            <person name="Vandenheuvel D."/>
            <person name="Jang H.B."/>
            <person name="Briers Y."/>
            <person name="Olszak T."/>
            <person name="Arabski M."/>
            <person name="Wasik S."/>
            <person name="Drabik M."/>
            <person name="Higgins G."/>
            <person name="Tyrrell J."/>
            <person name="Harvey B.J."/>
            <person name="Noben J.P."/>
            <person name="Lavigne R."/>
            <person name="Drulis-Kawa Z."/>
        </authorList>
    </citation>
    <scope>NUCLEOTIDE SEQUENCE [LARGE SCALE GENOMIC DNA]</scope>
</reference>
<dbReference type="EMBL" id="KU521356">
    <property type="protein sequence ID" value="ANM45009.1"/>
    <property type="molecule type" value="Genomic_DNA"/>
</dbReference>
<gene>
    <name evidence="1" type="ORF">KTN4_251</name>
</gene>
<accession>A0A192Y534</accession>
<name>A0A192Y534_9CAUD</name>
<evidence type="ECO:0000313" key="2">
    <source>
        <dbReference type="Proteomes" id="UP000224336"/>
    </source>
</evidence>
<protein>
    <submittedName>
        <fullName evidence="1">Uncharacterized protein</fullName>
    </submittedName>
</protein>
<evidence type="ECO:0000313" key="1">
    <source>
        <dbReference type="EMBL" id="ANM45009.1"/>
    </source>
</evidence>
<organism evidence="1 2">
    <name type="scientific">Pseudomonas phage KTN4</name>
    <dbReference type="NCBI Taxonomy" id="1862701"/>
    <lineage>
        <taxon>Viruses</taxon>
        <taxon>Duplodnaviria</taxon>
        <taxon>Heunggongvirae</taxon>
        <taxon>Uroviricota</taxon>
        <taxon>Caudoviricetes</taxon>
        <taxon>Chimalliviridae</taxon>
        <taxon>Phikzvirus</taxon>
        <taxon>Phikzvirus phiKZ</taxon>
    </lineage>
</organism>